<keyword evidence="3" id="KW-1185">Reference proteome</keyword>
<keyword evidence="1" id="KW-0812">Transmembrane</keyword>
<accession>A0A1B8AS64</accession>
<evidence type="ECO:0000313" key="2">
    <source>
        <dbReference type="EMBL" id="OBS23327.1"/>
    </source>
</evidence>
<evidence type="ECO:0000256" key="1">
    <source>
        <dbReference type="SAM" id="Phobius"/>
    </source>
</evidence>
<dbReference type="AlphaFoldDB" id="A0A1B8AS64"/>
<keyword evidence="1" id="KW-1133">Transmembrane helix</keyword>
<evidence type="ECO:0000313" key="3">
    <source>
        <dbReference type="Proteomes" id="UP000091967"/>
    </source>
</evidence>
<feature type="transmembrane region" description="Helical" evidence="1">
    <location>
        <begin position="35"/>
        <end position="54"/>
    </location>
</feature>
<protein>
    <submittedName>
        <fullName evidence="2">Uncharacterized protein</fullName>
    </submittedName>
</protein>
<feature type="transmembrane region" description="Helical" evidence="1">
    <location>
        <begin position="7"/>
        <end position="29"/>
    </location>
</feature>
<organism evidence="2 3">
    <name type="scientific">Fusarium poae</name>
    <dbReference type="NCBI Taxonomy" id="36050"/>
    <lineage>
        <taxon>Eukaryota</taxon>
        <taxon>Fungi</taxon>
        <taxon>Dikarya</taxon>
        <taxon>Ascomycota</taxon>
        <taxon>Pezizomycotina</taxon>
        <taxon>Sordariomycetes</taxon>
        <taxon>Hypocreomycetidae</taxon>
        <taxon>Hypocreales</taxon>
        <taxon>Nectriaceae</taxon>
        <taxon>Fusarium</taxon>
    </lineage>
</organism>
<sequence>MRIKFIIYYYLGCAWAIAKIPFGVLKVFFTHMLPLTGLTIILSFIQGLIIGPWYHATTMDEVRFLARNMVNVQTGEWLKMPGDRNPLYYPREPYHILQLHNPMTWTKDVGISRPDGWHTNNAGAHTGFWDLCRARRRYSADPSWHHWIYLSENLQPLNETWNQDPWDKSFLDLLQYRDKNEPLGRSNFNYITCPHSFLCATWRISGPALIHFTNEPVKRNLTEKRSRRRILDPVSVRVFELPLSEPVIPGTFPTHFEQMRSITASNSTYWTTGMKYSNFDQVLGQAKKVLKKYEDRYPLTYGLLAKAEHKWTRLIAAEETNLVFIPQVVSFLAGAIPSRYGVSLWEKGWDWWRERQYEKSTKGNVEQREADKAAWDPVAYQLRYILDSMTDDDKEKFGKTYRGGILLERLQKGLEKKDWDGREDVIKQIESALGA</sequence>
<name>A0A1B8AS64_FUSPO</name>
<reference evidence="2 3" key="1">
    <citation type="submission" date="2016-06" db="EMBL/GenBank/DDBJ databases">
        <title>Living apart together: crosstalk between the core and supernumerary genomes in a fungal plant pathogen.</title>
        <authorList>
            <person name="Vanheule A."/>
            <person name="Audenaert K."/>
            <person name="Warris S."/>
            <person name="Van De Geest H."/>
            <person name="Schijlen E."/>
            <person name="Hofte M."/>
            <person name="De Saeger S."/>
            <person name="Haesaert G."/>
            <person name="Waalwijk C."/>
            <person name="Van Der Lee T."/>
        </authorList>
    </citation>
    <scope>NUCLEOTIDE SEQUENCE [LARGE SCALE GENOMIC DNA]</scope>
    <source>
        <strain evidence="2 3">2516</strain>
    </source>
</reference>
<keyword evidence="1" id="KW-0472">Membrane</keyword>
<gene>
    <name evidence="2" type="ORF">FPOA_03876</name>
</gene>
<comment type="caution">
    <text evidence="2">The sequence shown here is derived from an EMBL/GenBank/DDBJ whole genome shotgun (WGS) entry which is preliminary data.</text>
</comment>
<proteinExistence type="predicted"/>
<dbReference type="Proteomes" id="UP000091967">
    <property type="component" value="Unassembled WGS sequence"/>
</dbReference>
<dbReference type="EMBL" id="LYXU01000002">
    <property type="protein sequence ID" value="OBS23327.1"/>
    <property type="molecule type" value="Genomic_DNA"/>
</dbReference>
<dbReference type="OMA" id="HWIYLSE"/>